<dbReference type="GO" id="GO:0003723">
    <property type="term" value="F:RNA binding"/>
    <property type="evidence" value="ECO:0007669"/>
    <property type="project" value="InterPro"/>
</dbReference>
<evidence type="ECO:0000256" key="2">
    <source>
        <dbReference type="ARBA" id="ARBA00022491"/>
    </source>
</evidence>
<dbReference type="InterPro" id="IPR003652">
    <property type="entry name" value="Ataxin_AXH_dom"/>
</dbReference>
<dbReference type="Proteomes" id="UP001152759">
    <property type="component" value="Chromosome 2"/>
</dbReference>
<evidence type="ECO:0000256" key="4">
    <source>
        <dbReference type="ARBA" id="ARBA00023125"/>
    </source>
</evidence>
<dbReference type="InterPro" id="IPR036096">
    <property type="entry name" value="Ataxin_AXH_dom_sf"/>
</dbReference>
<feature type="region of interest" description="Disordered" evidence="7">
    <location>
        <begin position="444"/>
        <end position="543"/>
    </location>
</feature>
<feature type="region of interest" description="Disordered" evidence="7">
    <location>
        <begin position="70"/>
        <end position="158"/>
    </location>
</feature>
<evidence type="ECO:0000256" key="6">
    <source>
        <dbReference type="ARBA" id="ARBA00023242"/>
    </source>
</evidence>
<dbReference type="SMART" id="SM00536">
    <property type="entry name" value="AXH"/>
    <property type="match status" value="1"/>
</dbReference>
<gene>
    <name evidence="9" type="ORF">BEMITA_LOCUS3856</name>
</gene>
<dbReference type="GO" id="GO:0003677">
    <property type="term" value="F:DNA binding"/>
    <property type="evidence" value="ECO:0007669"/>
    <property type="project" value="UniProtKB-KW"/>
</dbReference>
<dbReference type="SUPFAM" id="SSF102031">
    <property type="entry name" value="AXH domain"/>
    <property type="match status" value="1"/>
</dbReference>
<keyword evidence="3" id="KW-0805">Transcription regulation</keyword>
<evidence type="ECO:0000313" key="9">
    <source>
        <dbReference type="EMBL" id="CAH0765688.1"/>
    </source>
</evidence>
<feature type="compositionally biased region" description="Basic residues" evidence="7">
    <location>
        <begin position="85"/>
        <end position="103"/>
    </location>
</feature>
<feature type="compositionally biased region" description="Low complexity" evidence="7">
    <location>
        <begin position="293"/>
        <end position="321"/>
    </location>
</feature>
<evidence type="ECO:0000256" key="3">
    <source>
        <dbReference type="ARBA" id="ARBA00023015"/>
    </source>
</evidence>
<dbReference type="GO" id="GO:0005634">
    <property type="term" value="C:nucleus"/>
    <property type="evidence" value="ECO:0007669"/>
    <property type="project" value="UniProtKB-SubCell"/>
</dbReference>
<accession>A0A9P0CBJ1</accession>
<sequence length="543" mass="57611">MLSSGLSVEGIGHVLPLHSVGSYPSFLAAHQAHHHHPHPMTFMEPYLKSELRPPVPEFIRPLPKPIVPSTKYNSVLGSPSAARTLHSHPRQHPHPHPHPHAHPHSQGSLINKFHDPGGATGLGPVNLSQSKDSPATPASSSSEPPSSPGYRSMYTGPGLFVPPPPPGIPMYPSIQNPFGSLYPSHYIPLQLSREQNLAPSTVPIEQFPASQPSANSPATAYSPPALPSPCPSSSSTSSSSSSSSSPSTSKPPAPKDLRRPLKAVHGPNSSGREGSLKHRILTRPESKVPKVGSSSMPSSSAAAAPVTPTSTSASTSPSPFSHGGVATAPNFSRGSLIQLANGELKKVEDMQAEDFINSAKKSPELCLDPSTVVRIDESTLTRRGTTILTLSHGNSRNEVELESAMEQPFFVMGHGWASCSPDVTFRKYGLECHKLQVGDVCISLSPRPSEPGPAGASQSQERERDQRRRSKKSPAQGGKSEAQPGQPGKDLGSASKENVACKKRRWSAPDQFCDEEGLPVLGNRPPSQDSGVALHRAHGSRSK</sequence>
<evidence type="ECO:0000313" key="10">
    <source>
        <dbReference type="Proteomes" id="UP001152759"/>
    </source>
</evidence>
<keyword evidence="4" id="KW-0238">DNA-binding</keyword>
<dbReference type="GO" id="GO:0006355">
    <property type="term" value="P:regulation of DNA-templated transcription"/>
    <property type="evidence" value="ECO:0007669"/>
    <property type="project" value="InterPro"/>
</dbReference>
<dbReference type="InterPro" id="IPR043404">
    <property type="entry name" value="ATAXIN1-like"/>
</dbReference>
<proteinExistence type="predicted"/>
<name>A0A9P0CBJ1_BEMTA</name>
<keyword evidence="2" id="KW-0678">Repressor</keyword>
<evidence type="ECO:0000256" key="5">
    <source>
        <dbReference type="ARBA" id="ARBA00023163"/>
    </source>
</evidence>
<reference evidence="9" key="1">
    <citation type="submission" date="2021-12" db="EMBL/GenBank/DDBJ databases">
        <authorList>
            <person name="King R."/>
        </authorList>
    </citation>
    <scope>NUCLEOTIDE SEQUENCE</scope>
</reference>
<keyword evidence="10" id="KW-1185">Reference proteome</keyword>
<protein>
    <recommendedName>
        <fullName evidence="8">AXH domain-containing protein</fullName>
    </recommendedName>
</protein>
<evidence type="ECO:0000259" key="8">
    <source>
        <dbReference type="PROSITE" id="PS51148"/>
    </source>
</evidence>
<dbReference type="AlphaFoldDB" id="A0A9P0CBJ1"/>
<dbReference type="Pfam" id="PF08517">
    <property type="entry name" value="AXH"/>
    <property type="match status" value="1"/>
</dbReference>
<dbReference type="PANTHER" id="PTHR13392:SF13">
    <property type="entry name" value="AXH DOMAIN-CONTAINING PROTEIN"/>
    <property type="match status" value="1"/>
</dbReference>
<keyword evidence="6" id="KW-0539">Nucleus</keyword>
<feature type="compositionally biased region" description="Low complexity" evidence="7">
    <location>
        <begin position="133"/>
        <end position="144"/>
    </location>
</feature>
<dbReference type="EMBL" id="OU963863">
    <property type="protein sequence ID" value="CAH0765688.1"/>
    <property type="molecule type" value="Genomic_DNA"/>
</dbReference>
<feature type="compositionally biased region" description="Polar residues" evidence="7">
    <location>
        <begin position="208"/>
        <end position="219"/>
    </location>
</feature>
<feature type="compositionally biased region" description="Low complexity" evidence="7">
    <location>
        <begin position="231"/>
        <end position="248"/>
    </location>
</feature>
<feature type="region of interest" description="Disordered" evidence="7">
    <location>
        <begin position="205"/>
        <end position="328"/>
    </location>
</feature>
<dbReference type="PROSITE" id="PS51148">
    <property type="entry name" value="AXH"/>
    <property type="match status" value="1"/>
</dbReference>
<evidence type="ECO:0000256" key="1">
    <source>
        <dbReference type="ARBA" id="ARBA00004123"/>
    </source>
</evidence>
<keyword evidence="5" id="KW-0804">Transcription</keyword>
<comment type="subcellular location">
    <subcellularLocation>
        <location evidence="1">Nucleus</location>
    </subcellularLocation>
</comment>
<evidence type="ECO:0000256" key="7">
    <source>
        <dbReference type="SAM" id="MobiDB-lite"/>
    </source>
</evidence>
<organism evidence="9 10">
    <name type="scientific">Bemisia tabaci</name>
    <name type="common">Sweetpotato whitefly</name>
    <name type="synonym">Aleurodes tabaci</name>
    <dbReference type="NCBI Taxonomy" id="7038"/>
    <lineage>
        <taxon>Eukaryota</taxon>
        <taxon>Metazoa</taxon>
        <taxon>Ecdysozoa</taxon>
        <taxon>Arthropoda</taxon>
        <taxon>Hexapoda</taxon>
        <taxon>Insecta</taxon>
        <taxon>Pterygota</taxon>
        <taxon>Neoptera</taxon>
        <taxon>Paraneoptera</taxon>
        <taxon>Hemiptera</taxon>
        <taxon>Sternorrhyncha</taxon>
        <taxon>Aleyrodoidea</taxon>
        <taxon>Aleyrodidae</taxon>
        <taxon>Aleyrodinae</taxon>
        <taxon>Bemisia</taxon>
    </lineage>
</organism>
<dbReference type="PANTHER" id="PTHR13392">
    <property type="entry name" value="ATAXIN 1"/>
    <property type="match status" value="1"/>
</dbReference>
<feature type="domain" description="AXH" evidence="8">
    <location>
        <begin position="319"/>
        <end position="452"/>
    </location>
</feature>